<dbReference type="KEGG" id="fpf:DCC35_20635"/>
<dbReference type="Pfam" id="PF00300">
    <property type="entry name" value="His_Phos_1"/>
    <property type="match status" value="1"/>
</dbReference>
<evidence type="ECO:0000313" key="1">
    <source>
        <dbReference type="EMBL" id="QCK16964.1"/>
    </source>
</evidence>
<keyword evidence="2" id="KW-1185">Reference proteome</keyword>
<gene>
    <name evidence="1" type="ORF">DCC35_20635</name>
</gene>
<dbReference type="OrthoDB" id="9810154at2"/>
<protein>
    <submittedName>
        <fullName evidence="1">Histidine phosphatase family protein</fullName>
    </submittedName>
</protein>
<accession>A0A4D7K8A8</accession>
<dbReference type="Proteomes" id="UP000298616">
    <property type="component" value="Chromosome"/>
</dbReference>
<reference evidence="1 2" key="1">
    <citation type="submission" date="2018-04" db="EMBL/GenBank/DDBJ databases">
        <title>Complete genome uncultured novel isolate.</title>
        <authorList>
            <person name="Merlino G."/>
        </authorList>
    </citation>
    <scope>NUCLEOTIDE SEQUENCE [LARGE SCALE GENOMIC DNA]</scope>
    <source>
        <strain evidence="2">R1DC9</strain>
    </source>
</reference>
<dbReference type="SMART" id="SM00855">
    <property type="entry name" value="PGAM"/>
    <property type="match status" value="1"/>
</dbReference>
<dbReference type="EMBL" id="CP028923">
    <property type="protein sequence ID" value="QCK16964.1"/>
    <property type="molecule type" value="Genomic_DNA"/>
</dbReference>
<dbReference type="AlphaFoldDB" id="A0A4D7K8A8"/>
<proteinExistence type="predicted"/>
<name>A0A4D7K8A8_9BACT</name>
<dbReference type="PANTHER" id="PTHR47623">
    <property type="entry name" value="OS09G0287300 PROTEIN"/>
    <property type="match status" value="1"/>
</dbReference>
<sequence length="211" mass="24228">MISKVNKKRPFSGLYLMILYETILNPDLFKRYLFDKLSIKYFRMKTLILMRHAKSSWEDPYMDDFDRPLNKRGKNDAPEMGKRLRLLGMVPRQVISSPAARAAATSIKACENMEFDKNDIQWEKDLYHASTSTIWEVIRKNGKENVLMIVGHNPGLNSVADSLGLDIDNIPTAGVLVVALSIRDWSEAAPGKARFEFFDYPKNKGKEIRQL</sequence>
<organism evidence="1 2">
    <name type="scientific">Mangrovivirga cuniculi</name>
    <dbReference type="NCBI Taxonomy" id="2715131"/>
    <lineage>
        <taxon>Bacteria</taxon>
        <taxon>Pseudomonadati</taxon>
        <taxon>Bacteroidota</taxon>
        <taxon>Cytophagia</taxon>
        <taxon>Cytophagales</taxon>
        <taxon>Mangrovivirgaceae</taxon>
        <taxon>Mangrovivirga</taxon>
    </lineage>
</organism>
<dbReference type="CDD" id="cd07067">
    <property type="entry name" value="HP_PGM_like"/>
    <property type="match status" value="1"/>
</dbReference>
<dbReference type="PANTHER" id="PTHR47623:SF1">
    <property type="entry name" value="OS09G0287300 PROTEIN"/>
    <property type="match status" value="1"/>
</dbReference>
<dbReference type="SUPFAM" id="SSF53254">
    <property type="entry name" value="Phosphoglycerate mutase-like"/>
    <property type="match status" value="1"/>
</dbReference>
<evidence type="ECO:0000313" key="2">
    <source>
        <dbReference type="Proteomes" id="UP000298616"/>
    </source>
</evidence>
<dbReference type="InterPro" id="IPR013078">
    <property type="entry name" value="His_Pase_superF_clade-1"/>
</dbReference>
<dbReference type="Gene3D" id="3.40.50.1240">
    <property type="entry name" value="Phosphoglycerate mutase-like"/>
    <property type="match status" value="1"/>
</dbReference>
<dbReference type="InterPro" id="IPR029033">
    <property type="entry name" value="His_PPase_superfam"/>
</dbReference>